<comment type="caution">
    <text evidence="2">The sequence shown here is derived from an EMBL/GenBank/DDBJ whole genome shotgun (WGS) entry which is preliminary data.</text>
</comment>
<keyword evidence="3" id="KW-1185">Reference proteome</keyword>
<proteinExistence type="predicted"/>
<feature type="region of interest" description="Disordered" evidence="1">
    <location>
        <begin position="118"/>
        <end position="147"/>
    </location>
</feature>
<evidence type="ECO:0000313" key="3">
    <source>
        <dbReference type="Proteomes" id="UP000484381"/>
    </source>
</evidence>
<feature type="compositionally biased region" description="Polar residues" evidence="1">
    <location>
        <begin position="128"/>
        <end position="147"/>
    </location>
</feature>
<evidence type="ECO:0000256" key="1">
    <source>
        <dbReference type="SAM" id="MobiDB-lite"/>
    </source>
</evidence>
<dbReference type="RefSeq" id="WP_152758273.1">
    <property type="nucleotide sequence ID" value="NZ_WHNP01000009.1"/>
</dbReference>
<organism evidence="2 3">
    <name type="scientific">Paraburkholderia franconis</name>
    <dbReference type="NCBI Taxonomy" id="2654983"/>
    <lineage>
        <taxon>Bacteria</taxon>
        <taxon>Pseudomonadati</taxon>
        <taxon>Pseudomonadota</taxon>
        <taxon>Betaproteobacteria</taxon>
        <taxon>Burkholderiales</taxon>
        <taxon>Burkholderiaceae</taxon>
        <taxon>Paraburkholderia</taxon>
    </lineage>
</organism>
<dbReference type="AlphaFoldDB" id="A0A7X1N953"/>
<evidence type="ECO:0000313" key="2">
    <source>
        <dbReference type="EMBL" id="MPW17694.1"/>
    </source>
</evidence>
<name>A0A7X1N953_9BURK</name>
<dbReference type="Proteomes" id="UP000484381">
    <property type="component" value="Unassembled WGS sequence"/>
</dbReference>
<dbReference type="EMBL" id="WHNP01000009">
    <property type="protein sequence ID" value="MPW17694.1"/>
    <property type="molecule type" value="Genomic_DNA"/>
</dbReference>
<gene>
    <name evidence="2" type="ORF">GCT13_12310</name>
</gene>
<accession>A0A7X1N953</accession>
<protein>
    <submittedName>
        <fullName evidence="2">Uncharacterized protein</fullName>
    </submittedName>
</protein>
<sequence length="255" mass="29580">MFWLKPEYLEPRWSFRVKMHFLYFEFDIEPSREQYDEVKEALKLARADFLQWSQPRSWMANREMMPRLRGLLHDAGRNAPNMWDDEWVVHAVHHEVRMGNLIFAPPKDRLKEYIQQVRNERQRRARTRSSPAPIQHAQPSDAITPSQLYRQRVPLDTPSNSSGESRFDVWDAPGDPFSTPLSDAQPFEYSGDNPLSDVQDIAARGISEGQEAECFAEYERALDLCNALGGPMGAVRGVTLCRQNAFDNYQQCRGF</sequence>
<reference evidence="2 3" key="1">
    <citation type="submission" date="2019-10" db="EMBL/GenBank/DDBJ databases">
        <title>Paraburkholderia sp. isolated from nodules of Mimosa pudica from Brazilian Atlantic Forest soils.</title>
        <authorList>
            <person name="Paulitsch F."/>
            <person name="Hungria M."/>
            <person name="Dall'Agnol R."/>
        </authorList>
    </citation>
    <scope>NUCLEOTIDE SEQUENCE [LARGE SCALE GENOMIC DNA]</scope>
    <source>
        <strain evidence="2 3">CNPSo 3157</strain>
    </source>
</reference>